<dbReference type="AlphaFoldDB" id="A0A6C0EJH1"/>
<reference evidence="1" key="1">
    <citation type="journal article" date="2020" name="Nature">
        <title>Giant virus diversity and host interactions through global metagenomics.</title>
        <authorList>
            <person name="Schulz F."/>
            <person name="Roux S."/>
            <person name="Paez-Espino D."/>
            <person name="Jungbluth S."/>
            <person name="Walsh D.A."/>
            <person name="Denef V.J."/>
            <person name="McMahon K.D."/>
            <person name="Konstantinidis K.T."/>
            <person name="Eloe-Fadrosh E.A."/>
            <person name="Kyrpides N.C."/>
            <person name="Woyke T."/>
        </authorList>
    </citation>
    <scope>NUCLEOTIDE SEQUENCE</scope>
    <source>
        <strain evidence="1">GVMAG-M-3300005589-24</strain>
    </source>
</reference>
<sequence>MSKQDLNYFTKRIKQIDNSLPAYMRKNLTEMPNNKGYIWKGCWYLGHKNEEPNQPVVIFEKCRGGILRIHEYSDTEYKLYEKQGKNRKKIVRRKRRVRQLNAPSKWVDV</sequence>
<name>A0A6C0EJH1_9ZZZZ</name>
<proteinExistence type="predicted"/>
<protein>
    <submittedName>
        <fullName evidence="1">Uncharacterized protein</fullName>
    </submittedName>
</protein>
<evidence type="ECO:0000313" key="1">
    <source>
        <dbReference type="EMBL" id="QHT29324.1"/>
    </source>
</evidence>
<accession>A0A6C0EJH1</accession>
<dbReference type="EMBL" id="MN738876">
    <property type="protein sequence ID" value="QHT29324.1"/>
    <property type="molecule type" value="Genomic_DNA"/>
</dbReference>
<organism evidence="1">
    <name type="scientific">viral metagenome</name>
    <dbReference type="NCBI Taxonomy" id="1070528"/>
    <lineage>
        <taxon>unclassified sequences</taxon>
        <taxon>metagenomes</taxon>
        <taxon>organismal metagenomes</taxon>
    </lineage>
</organism>